<dbReference type="Proteomes" id="UP000441354">
    <property type="component" value="Unassembled WGS sequence"/>
</dbReference>
<protein>
    <submittedName>
        <fullName evidence="1">Uncharacterized protein</fullName>
    </submittedName>
</protein>
<evidence type="ECO:0000313" key="2">
    <source>
        <dbReference type="Proteomes" id="UP000441354"/>
    </source>
</evidence>
<sequence length="474" mass="54022">MNKTVLDKLKTYIYGFDVLEIDVFPAEGDPNSFDFIDREEDEVIASANFDEEGLANFSTYNDEESQTGSLKRDVLINKAYTFIDEFYPRDFSETLCLSALIDMDDFTMIVFNQKDKKFGLELPNSGVSFSIMPNGVISHVERDYHKVEVIYPKSCITAEKAKKLFLKELRLVPVIAKYDKDTYVNGDNRYYFVYEIEDYVMEVGADGKLQTIEMFGVERQQYAGEVCLSDPADLYTLAGLTEDHMKIYESKTKKGRIEVWSKKTKQELAVENAELAEIQLAIPDTVKLLFNQDGGLLRLLSEDHNSNATVITAEQALKKANEVISGEYTKNKSTFQLLQGDAELHHYTNEGQSEIYAYRFCYHRFEQGIKVQNAEIAIEICAKTGSLLRVETDQVIFADLSMLNIQQSITIEEAAETYKKGLSMELSWVKDLENGMYSLAFVPSFPQTRGHIRCINATSGEPWIIDTSCMEEFE</sequence>
<dbReference type="OrthoDB" id="2445738at2"/>
<comment type="caution">
    <text evidence="1">The sequence shown here is derived from an EMBL/GenBank/DDBJ whole genome shotgun (WGS) entry which is preliminary data.</text>
</comment>
<keyword evidence="2" id="KW-1185">Reference proteome</keyword>
<name>A0A7V7RLV4_9BACI</name>
<reference evidence="1 2" key="1">
    <citation type="journal article" date="2014" name="Arch. Microbiol.">
        <title>Bacillus mesophilum sp. nov., strain IITR-54T, a novel 4-chlorobiphenyl dechlorinating bacterium.</title>
        <authorList>
            <person name="Manickam N."/>
            <person name="Singh N.K."/>
            <person name="Bajaj A."/>
            <person name="Kumar R.M."/>
            <person name="Kaur G."/>
            <person name="Kaur N."/>
            <person name="Bala M."/>
            <person name="Kumar A."/>
            <person name="Mayilraj S."/>
        </authorList>
    </citation>
    <scope>NUCLEOTIDE SEQUENCE [LARGE SCALE GENOMIC DNA]</scope>
    <source>
        <strain evidence="1 2">IITR-54</strain>
    </source>
</reference>
<accession>A0A7V7RLV4</accession>
<gene>
    <name evidence="1" type="ORF">F7732_12120</name>
</gene>
<proteinExistence type="predicted"/>
<dbReference type="AlphaFoldDB" id="A0A7V7RLV4"/>
<organism evidence="1 2">
    <name type="scientific">Bacillus mesophilum</name>
    <dbReference type="NCBI Taxonomy" id="1071718"/>
    <lineage>
        <taxon>Bacteria</taxon>
        <taxon>Bacillati</taxon>
        <taxon>Bacillota</taxon>
        <taxon>Bacilli</taxon>
        <taxon>Bacillales</taxon>
        <taxon>Bacillaceae</taxon>
        <taxon>Bacillus</taxon>
    </lineage>
</organism>
<evidence type="ECO:0000313" key="1">
    <source>
        <dbReference type="EMBL" id="KAB2332821.1"/>
    </source>
</evidence>
<dbReference type="RefSeq" id="WP_151574166.1">
    <property type="nucleotide sequence ID" value="NZ_WBOT01000003.1"/>
</dbReference>
<dbReference type="EMBL" id="WBOT01000003">
    <property type="protein sequence ID" value="KAB2332821.1"/>
    <property type="molecule type" value="Genomic_DNA"/>
</dbReference>